<protein>
    <submittedName>
        <fullName evidence="2">Sugar ABC transporter substrate-binding protein</fullName>
    </submittedName>
</protein>
<feature type="signal peptide" evidence="1">
    <location>
        <begin position="1"/>
        <end position="24"/>
    </location>
</feature>
<reference evidence="2 3" key="1">
    <citation type="submission" date="2021-08" db="EMBL/GenBank/DDBJ databases">
        <title>Streptomyces sp. PTM05 isolated from lichen.</title>
        <authorList>
            <person name="Somphong A."/>
            <person name="Phongsopitanun W."/>
            <person name="Tanasupawat S."/>
        </authorList>
    </citation>
    <scope>NUCLEOTIDE SEQUENCE [LARGE SCALE GENOMIC DNA]</scope>
    <source>
        <strain evidence="2 3">Ptm05</strain>
    </source>
</reference>
<gene>
    <name evidence="2" type="ORF">K7472_08805</name>
</gene>
<evidence type="ECO:0000313" key="2">
    <source>
        <dbReference type="EMBL" id="MBY8884946.1"/>
    </source>
</evidence>
<dbReference type="PANTHER" id="PTHR43649:SF30">
    <property type="entry name" value="ABC TRANSPORTER SUBSTRATE-BINDING PROTEIN"/>
    <property type="match status" value="1"/>
</dbReference>
<dbReference type="Gene3D" id="3.40.190.10">
    <property type="entry name" value="Periplasmic binding protein-like II"/>
    <property type="match status" value="2"/>
</dbReference>
<comment type="caution">
    <text evidence="2">The sequence shown here is derived from an EMBL/GenBank/DDBJ whole genome shotgun (WGS) entry which is preliminary data.</text>
</comment>
<evidence type="ECO:0000313" key="3">
    <source>
        <dbReference type="Proteomes" id="UP001198565"/>
    </source>
</evidence>
<feature type="chain" id="PRO_5047291828" evidence="1">
    <location>
        <begin position="25"/>
        <end position="427"/>
    </location>
</feature>
<dbReference type="CDD" id="cd13585">
    <property type="entry name" value="PBP2_TMBP_like"/>
    <property type="match status" value="1"/>
</dbReference>
<dbReference type="InterPro" id="IPR050490">
    <property type="entry name" value="Bact_solute-bd_prot1"/>
</dbReference>
<dbReference type="SUPFAM" id="SSF53850">
    <property type="entry name" value="Periplasmic binding protein-like II"/>
    <property type="match status" value="1"/>
</dbReference>
<dbReference type="InterPro" id="IPR006059">
    <property type="entry name" value="SBP"/>
</dbReference>
<keyword evidence="1" id="KW-0732">Signal</keyword>
<sequence>MDRRRFLGLAAVSVPAAMSLTACSGDGVGGTKLTMIAANYGDTSANDSQAYWNNVASAFQKKYSGISIDIQVYDWTEVDKKVAQLVAAGKAPDIAQCGAYADYAARNALYSADQLLSVSVEADFISSMADAGSVNHTQYGMPFVSSARMLFYNKTLFKQAGIVDAQGQAAPPKTWDELKSAATKLKAAGVKVPFGLPFGPEEPAAETMIWMLGNGGGYTDDVGSYTIDSPQNIETFQWIKANLVDTQLTGTDPAKTNRQDVFDAFSRGQCGFLNGHPTLIQEADKGHIDYGIAKIPGKNGLLTSTLGVADWVMAFKQNGNASAAGKFLEFMYSAQNTLTFLKEYELQPVTVSASSAMRTDPSQKKIWPFLDELPNAQFYPDDKTSWGPVNAALKQVIGKAVTQDPSGVLTSLQRTAEADDSTSTTAK</sequence>
<dbReference type="Proteomes" id="UP001198565">
    <property type="component" value="Unassembled WGS sequence"/>
</dbReference>
<name>A0ABS7QP33_9ACTN</name>
<dbReference type="PANTHER" id="PTHR43649">
    <property type="entry name" value="ARABINOSE-BINDING PROTEIN-RELATED"/>
    <property type="match status" value="1"/>
</dbReference>
<organism evidence="2 3">
    <name type="scientific">Streptantibioticus parmotrematis</name>
    <dbReference type="NCBI Taxonomy" id="2873249"/>
    <lineage>
        <taxon>Bacteria</taxon>
        <taxon>Bacillati</taxon>
        <taxon>Actinomycetota</taxon>
        <taxon>Actinomycetes</taxon>
        <taxon>Kitasatosporales</taxon>
        <taxon>Streptomycetaceae</taxon>
        <taxon>Streptantibioticus</taxon>
    </lineage>
</organism>
<proteinExistence type="predicted"/>
<dbReference type="PROSITE" id="PS51257">
    <property type="entry name" value="PROKAR_LIPOPROTEIN"/>
    <property type="match status" value="1"/>
</dbReference>
<keyword evidence="3" id="KW-1185">Reference proteome</keyword>
<accession>A0ABS7QP33</accession>
<dbReference type="Pfam" id="PF01547">
    <property type="entry name" value="SBP_bac_1"/>
    <property type="match status" value="1"/>
</dbReference>
<dbReference type="EMBL" id="JAINVZ010000004">
    <property type="protein sequence ID" value="MBY8884946.1"/>
    <property type="molecule type" value="Genomic_DNA"/>
</dbReference>
<evidence type="ECO:0000256" key="1">
    <source>
        <dbReference type="SAM" id="SignalP"/>
    </source>
</evidence>